<keyword evidence="11" id="KW-0966">Cell projection</keyword>
<dbReference type="InterPro" id="IPR053927">
    <property type="entry name" value="FlgK_helical"/>
</dbReference>
<evidence type="ECO:0000256" key="2">
    <source>
        <dbReference type="ARBA" id="ARBA00004613"/>
    </source>
</evidence>
<reference evidence="12" key="1">
    <citation type="journal article" date="2019" name="Int. J. Syst. Evol. Microbiol.">
        <title>The Global Catalogue of Microorganisms (GCM) 10K type strain sequencing project: providing services to taxonomists for standard genome sequencing and annotation.</title>
        <authorList>
            <consortium name="The Broad Institute Genomics Platform"/>
            <consortium name="The Broad Institute Genome Sequencing Center for Infectious Disease"/>
            <person name="Wu L."/>
            <person name="Ma J."/>
        </authorList>
    </citation>
    <scope>NUCLEOTIDE SEQUENCE [LARGE SCALE GENOMIC DNA]</scope>
    <source>
        <strain evidence="12">CGMCC 1.13587</strain>
    </source>
</reference>
<feature type="domain" description="Flagellar basal-body/hook protein C-terminal" evidence="8">
    <location>
        <begin position="583"/>
        <end position="620"/>
    </location>
</feature>
<keyword evidence="11" id="KW-0969">Cilium</keyword>
<dbReference type="Proteomes" id="UP001596111">
    <property type="component" value="Unassembled WGS sequence"/>
</dbReference>
<dbReference type="Pfam" id="PF06429">
    <property type="entry name" value="Flg_bbr_C"/>
    <property type="match status" value="1"/>
</dbReference>
<comment type="caution">
    <text evidence="11">The sequence shown here is derived from an EMBL/GenBank/DDBJ whole genome shotgun (WGS) entry which is preliminary data.</text>
</comment>
<dbReference type="SUPFAM" id="SSF64518">
    <property type="entry name" value="Phase 1 flagellin"/>
    <property type="match status" value="2"/>
</dbReference>
<evidence type="ECO:0000256" key="1">
    <source>
        <dbReference type="ARBA" id="ARBA00004365"/>
    </source>
</evidence>
<evidence type="ECO:0000259" key="10">
    <source>
        <dbReference type="Pfam" id="PF22638"/>
    </source>
</evidence>
<evidence type="ECO:0000259" key="9">
    <source>
        <dbReference type="Pfam" id="PF21158"/>
    </source>
</evidence>
<dbReference type="RefSeq" id="WP_377324613.1">
    <property type="nucleotide sequence ID" value="NZ_JBHSNG010000003.1"/>
</dbReference>
<dbReference type="Pfam" id="PF21158">
    <property type="entry name" value="flgK_1st_1"/>
    <property type="match status" value="1"/>
</dbReference>
<dbReference type="InterPro" id="IPR019776">
    <property type="entry name" value="Flagellar_basal_body_rod_CS"/>
</dbReference>
<dbReference type="PRINTS" id="PR01005">
    <property type="entry name" value="FLGHOOKAP1"/>
</dbReference>
<evidence type="ECO:0000256" key="5">
    <source>
        <dbReference type="ARBA" id="ARBA00022525"/>
    </source>
</evidence>
<evidence type="ECO:0000259" key="7">
    <source>
        <dbReference type="Pfam" id="PF00460"/>
    </source>
</evidence>
<dbReference type="Pfam" id="PF22638">
    <property type="entry name" value="FlgK_D1"/>
    <property type="match status" value="1"/>
</dbReference>
<gene>
    <name evidence="11" type="primary">flgK</name>
    <name evidence="11" type="ORF">ACFPPB_03905</name>
</gene>
<dbReference type="Pfam" id="PF00460">
    <property type="entry name" value="Flg_bb_rod"/>
    <property type="match status" value="1"/>
</dbReference>
<keyword evidence="12" id="KW-1185">Reference proteome</keyword>
<dbReference type="InterPro" id="IPR049119">
    <property type="entry name" value="FlgK_D2-like"/>
</dbReference>
<evidence type="ECO:0000256" key="3">
    <source>
        <dbReference type="ARBA" id="ARBA00009677"/>
    </source>
</evidence>
<dbReference type="PANTHER" id="PTHR30033">
    <property type="entry name" value="FLAGELLAR HOOK-ASSOCIATED PROTEIN 1"/>
    <property type="match status" value="1"/>
</dbReference>
<feature type="domain" description="Flagellar basal body rod protein N-terminal" evidence="7">
    <location>
        <begin position="5"/>
        <end position="34"/>
    </location>
</feature>
<keyword evidence="11" id="KW-0282">Flagellum</keyword>
<dbReference type="InterPro" id="IPR002371">
    <property type="entry name" value="FlgK"/>
</dbReference>
<dbReference type="EMBL" id="JBHSNG010000003">
    <property type="protein sequence ID" value="MFC5580256.1"/>
    <property type="molecule type" value="Genomic_DNA"/>
</dbReference>
<dbReference type="NCBIfam" id="TIGR02492">
    <property type="entry name" value="flgK_ends"/>
    <property type="match status" value="1"/>
</dbReference>
<name>A0ABW0STA5_9GAMM</name>
<evidence type="ECO:0000256" key="6">
    <source>
        <dbReference type="ARBA" id="ARBA00023143"/>
    </source>
</evidence>
<sequence>MTNLLNIGISGLSAAQVALNTVGNNISNTNTDGYSRQVVQQVERVTPSNGRYTIGSGVDVVSVQRAYSQYLTSAVWNSNASLQHATTFNGLTGTLNSAFSSSGNLQGSLDAFYGAFSTVANAPSSTSAREGLLGSAGSMVAVFNTLGQQMGLQQSQINSQIGSTVTSIDSVIGNIADLNKQIREVGATGQPNALLDQRDALVKTLSGYVGISTVAENDGTMSVYTTNGQSLVSGSNAYPLSTGGNAYDATRSDIFDSSGNNITTRLSGGSLGALLDYRTNVLDPVQNQLGQAALALASSVNAQQAKGLDLHGKQGSPIFNTPSPTVLGSSANQGSAAVTAKVSDISQLTASDYLLSYDGSQWNLRTTAGQNVALATNADGSLSAAGLTFNVSGAAQAGDSYQIQPTRNAATGLAVSMTDPGGIAAAAALTGTAAGANTGTGAVGTVGVADASNAGLLSTATVKFSAPNAYQVTDASGNVLASGSYTSGQPITANGWSLTLTGAPAAGDSFQVAANTNGLNDNSNALTMAGLADTGVLGAGATSVLGAYASVTTQVGSVGSQAATTLTTQTSLYGQAVSAQQSVSGVNLDEEAANLVKYQQAYQASAQIISTSQSIFTSLLTAIQR</sequence>
<dbReference type="InterPro" id="IPR010930">
    <property type="entry name" value="Flg_bb/hook_C_dom"/>
</dbReference>
<organism evidence="11 12">
    <name type="scientific">Rhodanobacter terrae</name>
    <dbReference type="NCBI Taxonomy" id="418647"/>
    <lineage>
        <taxon>Bacteria</taxon>
        <taxon>Pseudomonadati</taxon>
        <taxon>Pseudomonadota</taxon>
        <taxon>Gammaproteobacteria</taxon>
        <taxon>Lysobacterales</taxon>
        <taxon>Rhodanobacteraceae</taxon>
        <taxon>Rhodanobacter</taxon>
    </lineage>
</organism>
<feature type="domain" description="Flagellar hook-associated protein 1 D2-like" evidence="9">
    <location>
        <begin position="330"/>
        <end position="405"/>
    </location>
</feature>
<proteinExistence type="inferred from homology"/>
<accession>A0ABW0STA5</accession>
<evidence type="ECO:0000259" key="8">
    <source>
        <dbReference type="Pfam" id="PF06429"/>
    </source>
</evidence>
<keyword evidence="5" id="KW-0964">Secreted</keyword>
<dbReference type="PROSITE" id="PS00588">
    <property type="entry name" value="FLAGELLA_BB_ROD"/>
    <property type="match status" value="1"/>
</dbReference>
<dbReference type="InterPro" id="IPR001444">
    <property type="entry name" value="Flag_bb_rod_N"/>
</dbReference>
<comment type="similarity">
    <text evidence="3">Belongs to the flagella basal body rod proteins family.</text>
</comment>
<protein>
    <recommendedName>
        <fullName evidence="4">Flagellar hook-associated protein 1</fullName>
    </recommendedName>
</protein>
<evidence type="ECO:0000313" key="11">
    <source>
        <dbReference type="EMBL" id="MFC5580256.1"/>
    </source>
</evidence>
<evidence type="ECO:0000313" key="12">
    <source>
        <dbReference type="Proteomes" id="UP001596111"/>
    </source>
</evidence>
<comment type="subcellular location">
    <subcellularLocation>
        <location evidence="1">Bacterial flagellum</location>
    </subcellularLocation>
    <subcellularLocation>
        <location evidence="2">Secreted</location>
    </subcellularLocation>
</comment>
<evidence type="ECO:0000256" key="4">
    <source>
        <dbReference type="ARBA" id="ARBA00016244"/>
    </source>
</evidence>
<keyword evidence="6" id="KW-0975">Bacterial flagellum</keyword>
<dbReference type="PANTHER" id="PTHR30033:SF1">
    <property type="entry name" value="FLAGELLAR HOOK-ASSOCIATED PROTEIN 1"/>
    <property type="match status" value="1"/>
</dbReference>
<feature type="domain" description="Flagellar hook-associated protein FlgK helical" evidence="10">
    <location>
        <begin position="98"/>
        <end position="319"/>
    </location>
</feature>